<evidence type="ECO:0000313" key="1">
    <source>
        <dbReference type="EMBL" id="CAB4122413.1"/>
    </source>
</evidence>
<protein>
    <submittedName>
        <fullName evidence="1">Uncharacterized protein</fullName>
    </submittedName>
</protein>
<accession>A0A6J5KM77</accession>
<proteinExistence type="predicted"/>
<reference evidence="1" key="1">
    <citation type="submission" date="2020-04" db="EMBL/GenBank/DDBJ databases">
        <authorList>
            <person name="Chiriac C."/>
            <person name="Salcher M."/>
            <person name="Ghai R."/>
            <person name="Kavagutti S V."/>
        </authorList>
    </citation>
    <scope>NUCLEOTIDE SEQUENCE</scope>
</reference>
<name>A0A6J5KM77_9CAUD</name>
<gene>
    <name evidence="1" type="ORF">UFOVP37_11</name>
</gene>
<organism evidence="1">
    <name type="scientific">uncultured Caudovirales phage</name>
    <dbReference type="NCBI Taxonomy" id="2100421"/>
    <lineage>
        <taxon>Viruses</taxon>
        <taxon>Duplodnaviria</taxon>
        <taxon>Heunggongvirae</taxon>
        <taxon>Uroviricota</taxon>
        <taxon>Caudoviricetes</taxon>
        <taxon>Peduoviridae</taxon>
        <taxon>Maltschvirus</taxon>
        <taxon>Maltschvirus maltsch</taxon>
    </lineage>
</organism>
<dbReference type="EMBL" id="LR796163">
    <property type="protein sequence ID" value="CAB4122413.1"/>
    <property type="molecule type" value="Genomic_DNA"/>
</dbReference>
<sequence length="72" mass="7670">MKIHKVIWFSSGKGLIGIVHATQDDGDRGYWIAPCDGFNEVIDVNMVAAHGARFPDAAGIALFGRPAGGEDE</sequence>